<dbReference type="RefSeq" id="WP_226370978.1">
    <property type="nucleotide sequence ID" value="NZ_JAGIKX010000008.1"/>
</dbReference>
<dbReference type="EMBL" id="JAGIKX010000008">
    <property type="protein sequence ID" value="MBP2257446.1"/>
    <property type="molecule type" value="Genomic_DNA"/>
</dbReference>
<sequence length="66" mass="7291">MQRSWDRGAVWLCVSTGNVRISPGVGGNQPEGRKYRPEREYINRRSGSIVRNVRVSTGGAEISSVT</sequence>
<keyword evidence="2" id="KW-1185">Reference proteome</keyword>
<protein>
    <submittedName>
        <fullName evidence="1">Uncharacterized protein</fullName>
    </submittedName>
</protein>
<reference evidence="1 2" key="1">
    <citation type="submission" date="2021-03" db="EMBL/GenBank/DDBJ databases">
        <title>Genomic Encyclopedia of Type Strains, Phase IV (KMG-IV): sequencing the most valuable type-strain genomes for metagenomic binning, comparative biology and taxonomic classification.</title>
        <authorList>
            <person name="Goeker M."/>
        </authorList>
    </citation>
    <scope>NUCLEOTIDE SEQUENCE [LARGE SCALE GENOMIC DNA]</scope>
    <source>
        <strain evidence="1 2">DSM 25790</strain>
    </source>
</reference>
<evidence type="ECO:0000313" key="1">
    <source>
        <dbReference type="EMBL" id="MBP2257446.1"/>
    </source>
</evidence>
<accession>A0ABS4S8Q3</accession>
<gene>
    <name evidence="1" type="ORF">J2Z81_001394</name>
</gene>
<evidence type="ECO:0000313" key="2">
    <source>
        <dbReference type="Proteomes" id="UP001519294"/>
    </source>
</evidence>
<proteinExistence type="predicted"/>
<dbReference type="Proteomes" id="UP001519294">
    <property type="component" value="Unassembled WGS sequence"/>
</dbReference>
<name>A0ABS4S8Q3_9BACI</name>
<organism evidence="1 2">
    <name type="scientific">Virgibacillus alimentarius</name>
    <dbReference type="NCBI Taxonomy" id="698769"/>
    <lineage>
        <taxon>Bacteria</taxon>
        <taxon>Bacillati</taxon>
        <taxon>Bacillota</taxon>
        <taxon>Bacilli</taxon>
        <taxon>Bacillales</taxon>
        <taxon>Bacillaceae</taxon>
        <taxon>Virgibacillus</taxon>
    </lineage>
</organism>
<comment type="caution">
    <text evidence="1">The sequence shown here is derived from an EMBL/GenBank/DDBJ whole genome shotgun (WGS) entry which is preliminary data.</text>
</comment>